<reference evidence="1 4" key="2">
    <citation type="submission" date="2016-10" db="EMBL/GenBank/DDBJ databases">
        <title>Hydorgenophaga sp. LPB0072 isolated from gastropod.</title>
        <authorList>
            <person name="Kim E."/>
            <person name="Yi H."/>
        </authorList>
    </citation>
    <scope>NUCLEOTIDE SEQUENCE [LARGE SCALE GENOMIC DNA]</scope>
    <source>
        <strain evidence="1 4">LPB0072</strain>
    </source>
</reference>
<dbReference type="Proteomes" id="UP000185680">
    <property type="component" value="Chromosome"/>
</dbReference>
<dbReference type="KEGG" id="hyl:LPB072_04925"/>
<evidence type="ECO:0000313" key="3">
    <source>
        <dbReference type="Proteomes" id="UP000185657"/>
    </source>
</evidence>
<dbReference type="AlphaFoldDB" id="A0A162P4F5"/>
<gene>
    <name evidence="1" type="ORF">LPB072_04925</name>
    <name evidence="2" type="ORF">LPB72_15175</name>
</gene>
<protein>
    <submittedName>
        <fullName evidence="1">Uncharacterized protein</fullName>
    </submittedName>
</protein>
<organism evidence="1 4">
    <name type="scientific">Hydrogenophaga crassostreae</name>
    <dbReference type="NCBI Taxonomy" id="1763535"/>
    <lineage>
        <taxon>Bacteria</taxon>
        <taxon>Pseudomonadati</taxon>
        <taxon>Pseudomonadota</taxon>
        <taxon>Betaproteobacteria</taxon>
        <taxon>Burkholderiales</taxon>
        <taxon>Comamonadaceae</taxon>
        <taxon>Hydrogenophaga</taxon>
    </lineage>
</organism>
<evidence type="ECO:0000313" key="4">
    <source>
        <dbReference type="Proteomes" id="UP000185680"/>
    </source>
</evidence>
<evidence type="ECO:0000313" key="2">
    <source>
        <dbReference type="EMBL" id="OAD41242.1"/>
    </source>
</evidence>
<dbReference type="EMBL" id="CP017476">
    <property type="protein sequence ID" value="AOW12292.1"/>
    <property type="molecule type" value="Genomic_DNA"/>
</dbReference>
<keyword evidence="3" id="KW-1185">Reference proteome</keyword>
<proteinExistence type="predicted"/>
<evidence type="ECO:0000313" key="1">
    <source>
        <dbReference type="EMBL" id="AOW12292.1"/>
    </source>
</evidence>
<accession>A0A162P4F5</accession>
<name>A0A162P4F5_9BURK</name>
<sequence length="61" mass="7152">MVNRNHYFSGHTSKTGLELDEIVAQSQPAGGIHSDVENNLTFFNELHRHLHRRIHLHRKVR</sequence>
<dbReference type="Proteomes" id="UP000185657">
    <property type="component" value="Unassembled WGS sequence"/>
</dbReference>
<dbReference type="EMBL" id="LVWD01000026">
    <property type="protein sequence ID" value="OAD41242.1"/>
    <property type="molecule type" value="Genomic_DNA"/>
</dbReference>
<reference evidence="2 3" key="1">
    <citation type="submission" date="2016-02" db="EMBL/GenBank/DDBJ databases">
        <title>Draft genome sequence of Hydrogenophaga sp. LPB0072.</title>
        <authorList>
            <person name="Shin S.-K."/>
            <person name="Yi H."/>
        </authorList>
    </citation>
    <scope>NUCLEOTIDE SEQUENCE [LARGE SCALE GENOMIC DNA]</scope>
    <source>
        <strain evidence="2 3">LPB0072</strain>
    </source>
</reference>